<keyword evidence="2" id="KW-1185">Reference proteome</keyword>
<evidence type="ECO:0000313" key="1">
    <source>
        <dbReference type="EMBL" id="GIJ64288.1"/>
    </source>
</evidence>
<reference evidence="1" key="1">
    <citation type="submission" date="2021-01" db="EMBL/GenBank/DDBJ databases">
        <title>Whole genome shotgun sequence of Virgisporangium aurantiacum NBRC 16421.</title>
        <authorList>
            <person name="Komaki H."/>
            <person name="Tamura T."/>
        </authorList>
    </citation>
    <scope>NUCLEOTIDE SEQUENCE</scope>
    <source>
        <strain evidence="1">NBRC 16421</strain>
    </source>
</reference>
<protein>
    <recommendedName>
        <fullName evidence="3">Fucose-specific lectin</fullName>
    </recommendedName>
</protein>
<dbReference type="EMBL" id="BOPG01000113">
    <property type="protein sequence ID" value="GIJ64288.1"/>
    <property type="molecule type" value="Genomic_DNA"/>
</dbReference>
<evidence type="ECO:0008006" key="3">
    <source>
        <dbReference type="Google" id="ProtNLM"/>
    </source>
</evidence>
<sequence>MQAGRNIAATTRSDGNLDLFTVGSDGIVYTTWWYAGHDWGAIAGDWRPIGGFFPPGAPIAAIAKSPNSIDLFVVGNDGRVYTSWWYEGSDWSGLNNNWRSIGGFFPPGAPLGVTSRHAGNLDVFVTGNDGRVYTSWWYHGSEWSGINDNWRSIGGFFPAGAPVAAITKSPNSIDLFITGNDGRVYTSWWYEGSEWSGIHDNWPSIGGFFPRGAPLSVTSRHAGNLDVFVTGNDGRVYTSWWYQGSEWSGRHDNWRPIGGFFPAGAPVSAITKTPNSIDLFITGNDGRVYTEWWYEGSEWSGINDNWRSIGGFFPAGAPVAATTKSSISIDLFITGNDRRVYTSWWYNGSEWSGIHDNWGPLAPRPRHPAITLRAILVPGEGRFVEVTGTGFSGNQTVRLAYDLFVGGGPTTHTFGEDAVTADAEGRFTRRIKAATEISGAQVKATDASGATAEAHLP</sequence>
<dbReference type="AlphaFoldDB" id="A0A8J4E7J9"/>
<proteinExistence type="predicted"/>
<dbReference type="RefSeq" id="WP_204012501.1">
    <property type="nucleotide sequence ID" value="NZ_BOPG01000113.1"/>
</dbReference>
<name>A0A8J4E7J9_9ACTN</name>
<evidence type="ECO:0000313" key="2">
    <source>
        <dbReference type="Proteomes" id="UP000612585"/>
    </source>
</evidence>
<comment type="caution">
    <text evidence="1">The sequence shown here is derived from an EMBL/GenBank/DDBJ whole genome shotgun (WGS) entry which is preliminary data.</text>
</comment>
<dbReference type="Proteomes" id="UP000612585">
    <property type="component" value="Unassembled WGS sequence"/>
</dbReference>
<dbReference type="Gene3D" id="2.60.40.230">
    <property type="entry name" value="Neocarzinostatin-like"/>
    <property type="match status" value="1"/>
</dbReference>
<accession>A0A8J4E7J9</accession>
<dbReference type="Gene3D" id="2.120.10.70">
    <property type="entry name" value="Fucose-specific lectin"/>
    <property type="match status" value="2"/>
</dbReference>
<organism evidence="1 2">
    <name type="scientific">Virgisporangium aurantiacum</name>
    <dbReference type="NCBI Taxonomy" id="175570"/>
    <lineage>
        <taxon>Bacteria</taxon>
        <taxon>Bacillati</taxon>
        <taxon>Actinomycetota</taxon>
        <taxon>Actinomycetes</taxon>
        <taxon>Micromonosporales</taxon>
        <taxon>Micromonosporaceae</taxon>
        <taxon>Virgisporangium</taxon>
    </lineage>
</organism>
<dbReference type="SUPFAM" id="SSF89372">
    <property type="entry name" value="Fucose-specific lectin"/>
    <property type="match status" value="2"/>
</dbReference>
<gene>
    <name evidence="1" type="ORF">Vau01_118040</name>
</gene>